<sequence>MSRTLKIYVFFLLILIVGVIYIDAVRPKPIDWSPSYLLKDKIPFGLYVFNEEYKTLLKDRKVEKISQTFYEAFEPNYYDDDTLNVYDKRGTVLNICDEYVIDEQSTQEILTYVAEGNNAFLSVEKLPQTLIDTLKLSLDFKSNFDLKNKTECWFVNTNLGNQKYNLAKGANSYHFSKIDTLKTSVLGYQGSEKEKQINFIKTPFGNGFFYIHLQPVGFTNYHLLKDNNAEYAEKVLSYLPKDDIYWLVKDQSSLVQSYSPMRYILSQPALKWAWYIFLIGIVIFMIFNAKRRQRVIPIIKPLPNTTVDFTKTIGNLYYQEGNHQNIIDKKIIYFLERVRNEYLMDTSNLDENFIKKLQLKTGKDLKDIEHLVYLINYQRRSYNQSIESDLIEINNAIEKIIN</sequence>
<protein>
    <submittedName>
        <fullName evidence="3">Uncharacterized protein DUF4350</fullName>
    </submittedName>
</protein>
<keyword evidence="1" id="KW-1133">Transmembrane helix</keyword>
<evidence type="ECO:0000259" key="2">
    <source>
        <dbReference type="Pfam" id="PF14258"/>
    </source>
</evidence>
<dbReference type="OrthoDB" id="1111222at2"/>
<keyword evidence="1" id="KW-0472">Membrane</keyword>
<evidence type="ECO:0000256" key="1">
    <source>
        <dbReference type="SAM" id="Phobius"/>
    </source>
</evidence>
<keyword evidence="4" id="KW-1185">Reference proteome</keyword>
<feature type="domain" description="DUF4350" evidence="2">
    <location>
        <begin position="81"/>
        <end position="236"/>
    </location>
</feature>
<evidence type="ECO:0000313" key="3">
    <source>
        <dbReference type="EMBL" id="TDP60989.1"/>
    </source>
</evidence>
<gene>
    <name evidence="3" type="ORF">BC748_0596</name>
</gene>
<evidence type="ECO:0000313" key="4">
    <source>
        <dbReference type="Proteomes" id="UP000295260"/>
    </source>
</evidence>
<dbReference type="RefSeq" id="WP_133531944.1">
    <property type="nucleotide sequence ID" value="NZ_SNXR01000011.1"/>
</dbReference>
<accession>A0A4R6QHC9</accession>
<dbReference type="Pfam" id="PF14258">
    <property type="entry name" value="DUF4350"/>
    <property type="match status" value="1"/>
</dbReference>
<feature type="transmembrane region" description="Helical" evidence="1">
    <location>
        <begin position="7"/>
        <end position="25"/>
    </location>
</feature>
<name>A0A4R6QHC9_9FLAO</name>
<keyword evidence="1" id="KW-0812">Transmembrane</keyword>
<dbReference type="InterPro" id="IPR025646">
    <property type="entry name" value="DUF4350"/>
</dbReference>
<comment type="caution">
    <text evidence="3">The sequence shown here is derived from an EMBL/GenBank/DDBJ whole genome shotgun (WGS) entry which is preliminary data.</text>
</comment>
<proteinExistence type="predicted"/>
<dbReference type="AlphaFoldDB" id="A0A4R6QHC9"/>
<organism evidence="3 4">
    <name type="scientific">Flavobacterium dankookense</name>
    <dbReference type="NCBI Taxonomy" id="706186"/>
    <lineage>
        <taxon>Bacteria</taxon>
        <taxon>Pseudomonadati</taxon>
        <taxon>Bacteroidota</taxon>
        <taxon>Flavobacteriia</taxon>
        <taxon>Flavobacteriales</taxon>
        <taxon>Flavobacteriaceae</taxon>
        <taxon>Flavobacterium</taxon>
    </lineage>
</organism>
<dbReference type="Proteomes" id="UP000295260">
    <property type="component" value="Unassembled WGS sequence"/>
</dbReference>
<dbReference type="EMBL" id="SNXR01000011">
    <property type="protein sequence ID" value="TDP60989.1"/>
    <property type="molecule type" value="Genomic_DNA"/>
</dbReference>
<reference evidence="3 4" key="1">
    <citation type="submission" date="2019-03" db="EMBL/GenBank/DDBJ databases">
        <title>Genomic Encyclopedia of Archaeal and Bacterial Type Strains, Phase II (KMG-II): from individual species to whole genera.</title>
        <authorList>
            <person name="Goeker M."/>
        </authorList>
    </citation>
    <scope>NUCLEOTIDE SEQUENCE [LARGE SCALE GENOMIC DNA]</scope>
    <source>
        <strain evidence="3 4">DSM 25687</strain>
    </source>
</reference>
<feature type="transmembrane region" description="Helical" evidence="1">
    <location>
        <begin position="272"/>
        <end position="289"/>
    </location>
</feature>